<reference evidence="1 2" key="1">
    <citation type="submission" date="2014-09" db="EMBL/GenBank/DDBJ databases">
        <title>Cedecea neteri SSMD04 Genome Sequencing.</title>
        <authorList>
            <person name="Tan J.-Y."/>
        </authorList>
    </citation>
    <scope>NUCLEOTIDE SEQUENCE [LARGE SCALE GENOMIC DNA]</scope>
    <source>
        <strain evidence="1 2">SSMD04</strain>
    </source>
</reference>
<dbReference type="OrthoDB" id="7595963at2"/>
<name>A0A089PX66_9ENTR</name>
<gene>
    <name evidence="1" type="ORF">JT31_02530</name>
</gene>
<evidence type="ECO:0000313" key="1">
    <source>
        <dbReference type="EMBL" id="AIR03531.1"/>
    </source>
</evidence>
<protein>
    <submittedName>
        <fullName evidence="1">Uncharacterized protein</fullName>
    </submittedName>
</protein>
<dbReference type="Proteomes" id="UP000029481">
    <property type="component" value="Chromosome"/>
</dbReference>
<dbReference type="AlphaFoldDB" id="A0A089PX66"/>
<dbReference type="KEGG" id="cnt:JT31_02530"/>
<sequence length="128" mass="14659">MQPARLLGDGLEPYANQEGERLIYSQPVESGFMGYSFDFEIHLADLDALHRDDDRRAVFEMIAHGLLQHSTLRGNIRFTLRDFDAPVANTLHASSDFLPEFIQRVSKEHNIHIESYIEDAMKRGSARN</sequence>
<evidence type="ECO:0000313" key="2">
    <source>
        <dbReference type="Proteomes" id="UP000029481"/>
    </source>
</evidence>
<proteinExistence type="predicted"/>
<accession>A0A089PX66</accession>
<organism evidence="1 2">
    <name type="scientific">Cedecea neteri</name>
    <dbReference type="NCBI Taxonomy" id="158822"/>
    <lineage>
        <taxon>Bacteria</taxon>
        <taxon>Pseudomonadati</taxon>
        <taxon>Pseudomonadota</taxon>
        <taxon>Gammaproteobacteria</taxon>
        <taxon>Enterobacterales</taxon>
        <taxon>Enterobacteriaceae</taxon>
        <taxon>Cedecea</taxon>
    </lineage>
</organism>
<dbReference type="EMBL" id="CP009451">
    <property type="protein sequence ID" value="AIR03531.1"/>
    <property type="molecule type" value="Genomic_DNA"/>
</dbReference>
<keyword evidence="2" id="KW-1185">Reference proteome</keyword>
<dbReference type="RefSeq" id="WP_038472978.1">
    <property type="nucleotide sequence ID" value="NZ_CP009451.1"/>
</dbReference>